<keyword evidence="3" id="KW-1185">Reference proteome</keyword>
<name>A0A167SUA1_9AGAM</name>
<feature type="compositionally biased region" description="Polar residues" evidence="1">
    <location>
        <begin position="1"/>
        <end position="16"/>
    </location>
</feature>
<dbReference type="AlphaFoldDB" id="A0A167SUA1"/>
<evidence type="ECO:0000313" key="2">
    <source>
        <dbReference type="EMBL" id="KZP02249.1"/>
    </source>
</evidence>
<dbReference type="Proteomes" id="UP000076532">
    <property type="component" value="Unassembled WGS sequence"/>
</dbReference>
<protein>
    <submittedName>
        <fullName evidence="2">Uncharacterized protein</fullName>
    </submittedName>
</protein>
<proteinExistence type="predicted"/>
<dbReference type="EMBL" id="KV418784">
    <property type="protein sequence ID" value="KZP02249.1"/>
    <property type="molecule type" value="Genomic_DNA"/>
</dbReference>
<evidence type="ECO:0000313" key="3">
    <source>
        <dbReference type="Proteomes" id="UP000076532"/>
    </source>
</evidence>
<evidence type="ECO:0000256" key="1">
    <source>
        <dbReference type="SAM" id="MobiDB-lite"/>
    </source>
</evidence>
<feature type="compositionally biased region" description="Polar residues" evidence="1">
    <location>
        <begin position="32"/>
        <end position="41"/>
    </location>
</feature>
<gene>
    <name evidence="2" type="ORF">FIBSPDRAFT_96960</name>
</gene>
<accession>A0A167SUA1</accession>
<feature type="compositionally biased region" description="Basic and acidic residues" evidence="1">
    <location>
        <begin position="64"/>
        <end position="76"/>
    </location>
</feature>
<organism evidence="2 3">
    <name type="scientific">Athelia psychrophila</name>
    <dbReference type="NCBI Taxonomy" id="1759441"/>
    <lineage>
        <taxon>Eukaryota</taxon>
        <taxon>Fungi</taxon>
        <taxon>Dikarya</taxon>
        <taxon>Basidiomycota</taxon>
        <taxon>Agaricomycotina</taxon>
        <taxon>Agaricomycetes</taxon>
        <taxon>Agaricomycetidae</taxon>
        <taxon>Atheliales</taxon>
        <taxon>Atheliaceae</taxon>
        <taxon>Athelia</taxon>
    </lineage>
</organism>
<reference evidence="2 3" key="1">
    <citation type="journal article" date="2016" name="Mol. Biol. Evol.">
        <title>Comparative Genomics of Early-Diverging Mushroom-Forming Fungi Provides Insights into the Origins of Lignocellulose Decay Capabilities.</title>
        <authorList>
            <person name="Nagy L.G."/>
            <person name="Riley R."/>
            <person name="Tritt A."/>
            <person name="Adam C."/>
            <person name="Daum C."/>
            <person name="Floudas D."/>
            <person name="Sun H."/>
            <person name="Yadav J.S."/>
            <person name="Pangilinan J."/>
            <person name="Larsson K.H."/>
            <person name="Matsuura K."/>
            <person name="Barry K."/>
            <person name="Labutti K."/>
            <person name="Kuo R."/>
            <person name="Ohm R.A."/>
            <person name="Bhattacharya S.S."/>
            <person name="Shirouzu T."/>
            <person name="Yoshinaga Y."/>
            <person name="Martin F.M."/>
            <person name="Grigoriev I.V."/>
            <person name="Hibbett D.S."/>
        </authorList>
    </citation>
    <scope>NUCLEOTIDE SEQUENCE [LARGE SCALE GENOMIC DNA]</scope>
    <source>
        <strain evidence="2 3">CBS 109695</strain>
    </source>
</reference>
<sequence length="76" mass="8052">MGSSDNASCSDSTGSNPGVPVPVWQSADLKSCTRTTPSYQPETMIWSEPPQGLEGGTPEMPYTADDRRCAAECHSS</sequence>
<feature type="region of interest" description="Disordered" evidence="1">
    <location>
        <begin position="1"/>
        <end position="76"/>
    </location>
</feature>